<feature type="domain" description="SiaC family regulatory phosphoprotein" evidence="1">
    <location>
        <begin position="7"/>
        <end position="126"/>
    </location>
</feature>
<proteinExistence type="predicted"/>
<evidence type="ECO:0000259" key="1">
    <source>
        <dbReference type="Pfam" id="PF09345"/>
    </source>
</evidence>
<dbReference type="RefSeq" id="WP_216129162.1">
    <property type="nucleotide sequence ID" value="NZ_CP064782.1"/>
</dbReference>
<evidence type="ECO:0000313" key="3">
    <source>
        <dbReference type="Proteomes" id="UP000683428"/>
    </source>
</evidence>
<dbReference type="KEGG" id="aiq:Azoinq_10915"/>
<sequence>MEQHLYIPPTNETPEVDFRFADNCLRIKGESYPENAISFYGPIRASLESYLTQLPPGQPVEMHFHLTYFNSSSTKLIRALFSLLHNNASNGKRIVTHWYHDAEDDMMAEFGMDLREEFKALDFRAVALENT</sequence>
<evidence type="ECO:0000313" key="2">
    <source>
        <dbReference type="EMBL" id="QWT48364.1"/>
    </source>
</evidence>
<organism evidence="2 3">
    <name type="scientific">Azospira inquinata</name>
    <dbReference type="NCBI Taxonomy" id="2785627"/>
    <lineage>
        <taxon>Bacteria</taxon>
        <taxon>Pseudomonadati</taxon>
        <taxon>Pseudomonadota</taxon>
        <taxon>Betaproteobacteria</taxon>
        <taxon>Rhodocyclales</taxon>
        <taxon>Rhodocyclaceae</taxon>
        <taxon>Azospira</taxon>
    </lineage>
</organism>
<gene>
    <name evidence="2" type="ORF">Azoinq_10915</name>
</gene>
<dbReference type="EMBL" id="CP064782">
    <property type="protein sequence ID" value="QWT48364.1"/>
    <property type="molecule type" value="Genomic_DNA"/>
</dbReference>
<name>A0A975XU32_9RHOO</name>
<accession>A0A975XU32</accession>
<dbReference type="Proteomes" id="UP000683428">
    <property type="component" value="Chromosome"/>
</dbReference>
<keyword evidence="3" id="KW-1185">Reference proteome</keyword>
<dbReference type="Pfam" id="PF09345">
    <property type="entry name" value="SiaC"/>
    <property type="match status" value="1"/>
</dbReference>
<reference evidence="2" key="1">
    <citation type="submission" date="2020-11" db="EMBL/GenBank/DDBJ databases">
        <title>Azospira inquinata sp. nov.</title>
        <authorList>
            <person name="Moe W.M."/>
            <person name="Mikes M.C."/>
        </authorList>
    </citation>
    <scope>NUCLEOTIDE SEQUENCE</scope>
    <source>
        <strain evidence="2">Azo-3</strain>
    </source>
</reference>
<protein>
    <submittedName>
        <fullName evidence="2">DUF1987 domain-containing protein</fullName>
    </submittedName>
</protein>
<dbReference type="AlphaFoldDB" id="A0A975XU32"/>
<dbReference type="InterPro" id="IPR018530">
    <property type="entry name" value="SiaC"/>
</dbReference>